<evidence type="ECO:0000256" key="4">
    <source>
        <dbReference type="ARBA" id="ARBA00023163"/>
    </source>
</evidence>
<dbReference type="InterPro" id="IPR013324">
    <property type="entry name" value="RNA_pol_sigma_r3/r4-like"/>
</dbReference>
<dbReference type="PANTHER" id="PTHR43133">
    <property type="entry name" value="RNA POLYMERASE ECF-TYPE SIGMA FACTO"/>
    <property type="match status" value="1"/>
</dbReference>
<dbReference type="SUPFAM" id="SSF88659">
    <property type="entry name" value="Sigma3 and sigma4 domains of RNA polymerase sigma factors"/>
    <property type="match status" value="1"/>
</dbReference>
<gene>
    <name evidence="6" type="ORF">NG895_07325</name>
</gene>
<feature type="domain" description="RNA polymerase sigma-70 ECF-like HTH" evidence="5">
    <location>
        <begin position="6"/>
        <end position="189"/>
    </location>
</feature>
<dbReference type="GO" id="GO:0016987">
    <property type="term" value="F:sigma factor activity"/>
    <property type="evidence" value="ECO:0007669"/>
    <property type="project" value="UniProtKB-KW"/>
</dbReference>
<evidence type="ECO:0000313" key="6">
    <source>
        <dbReference type="EMBL" id="MCO6043714.1"/>
    </source>
</evidence>
<keyword evidence="3" id="KW-0731">Sigma factor</keyword>
<dbReference type="InterPro" id="IPR039425">
    <property type="entry name" value="RNA_pol_sigma-70-like"/>
</dbReference>
<dbReference type="InterPro" id="IPR053812">
    <property type="entry name" value="HTH_Sigma70_ECF-like"/>
</dbReference>
<accession>A0A9X2FCC4</accession>
<evidence type="ECO:0000256" key="1">
    <source>
        <dbReference type="ARBA" id="ARBA00010641"/>
    </source>
</evidence>
<reference evidence="6" key="1">
    <citation type="submission" date="2022-06" db="EMBL/GenBank/DDBJ databases">
        <title>Aeoliella straminimaris, a novel planctomycete from sediments.</title>
        <authorList>
            <person name="Vitorino I.R."/>
            <person name="Lage O.M."/>
        </authorList>
    </citation>
    <scope>NUCLEOTIDE SEQUENCE</scope>
    <source>
        <strain evidence="6">ICT_H6.2</strain>
    </source>
</reference>
<dbReference type="RefSeq" id="WP_252851819.1">
    <property type="nucleotide sequence ID" value="NZ_JAMXLR010000026.1"/>
</dbReference>
<dbReference type="Gene3D" id="1.10.1740.10">
    <property type="match status" value="1"/>
</dbReference>
<protein>
    <submittedName>
        <fullName evidence="6">ECF-type sigma factor</fullName>
    </submittedName>
</protein>
<keyword evidence="2" id="KW-0805">Transcription regulation</keyword>
<sequence>MSEEPTELTLLLHQACRGDEDARSDLYREVEQKLHAMAKQRLRQENPGVTLQATALVHDAFIQLIGREEAIDWSNRKHFYVMAAKAMRHILVDHARSRRALKRGGDRQRAGDDIGQIADRNAEIQQDVLALHDALKRLAELDSRQAQIVELRHFGGYTVEETADLLDVSPRTVKADFAAAKAWLFRELSPG</sequence>
<dbReference type="GO" id="GO:0006352">
    <property type="term" value="P:DNA-templated transcription initiation"/>
    <property type="evidence" value="ECO:0007669"/>
    <property type="project" value="InterPro"/>
</dbReference>
<comment type="caution">
    <text evidence="6">The sequence shown here is derived from an EMBL/GenBank/DDBJ whole genome shotgun (WGS) entry which is preliminary data.</text>
</comment>
<evidence type="ECO:0000259" key="5">
    <source>
        <dbReference type="Pfam" id="PF07638"/>
    </source>
</evidence>
<dbReference type="Proteomes" id="UP001155241">
    <property type="component" value="Unassembled WGS sequence"/>
</dbReference>
<dbReference type="InterPro" id="IPR011517">
    <property type="entry name" value="RNA_pol_sigma70_ECF-like"/>
</dbReference>
<dbReference type="PANTHER" id="PTHR43133:SF39">
    <property type="entry name" value="SIMILAR TO RNA POLYMERASE SIGMA-E FACTOR"/>
    <property type="match status" value="1"/>
</dbReference>
<dbReference type="NCBIfam" id="TIGR02999">
    <property type="entry name" value="Sig-70_X6"/>
    <property type="match status" value="1"/>
</dbReference>
<keyword evidence="7" id="KW-1185">Reference proteome</keyword>
<comment type="similarity">
    <text evidence="1">Belongs to the sigma-70 factor family. ECF subfamily.</text>
</comment>
<proteinExistence type="inferred from homology"/>
<dbReference type="InterPro" id="IPR036388">
    <property type="entry name" value="WH-like_DNA-bd_sf"/>
</dbReference>
<dbReference type="InterPro" id="IPR014284">
    <property type="entry name" value="RNA_pol_sigma-70_dom"/>
</dbReference>
<dbReference type="InterPro" id="IPR013325">
    <property type="entry name" value="RNA_pol_sigma_r2"/>
</dbReference>
<evidence type="ECO:0000256" key="2">
    <source>
        <dbReference type="ARBA" id="ARBA00023015"/>
    </source>
</evidence>
<dbReference type="NCBIfam" id="TIGR02937">
    <property type="entry name" value="sigma70-ECF"/>
    <property type="match status" value="1"/>
</dbReference>
<dbReference type="EMBL" id="JAMXLR010000026">
    <property type="protein sequence ID" value="MCO6043714.1"/>
    <property type="molecule type" value="Genomic_DNA"/>
</dbReference>
<evidence type="ECO:0000256" key="3">
    <source>
        <dbReference type="ARBA" id="ARBA00023082"/>
    </source>
</evidence>
<organism evidence="6 7">
    <name type="scientific">Aeoliella straminimaris</name>
    <dbReference type="NCBI Taxonomy" id="2954799"/>
    <lineage>
        <taxon>Bacteria</taxon>
        <taxon>Pseudomonadati</taxon>
        <taxon>Planctomycetota</taxon>
        <taxon>Planctomycetia</taxon>
        <taxon>Pirellulales</taxon>
        <taxon>Lacipirellulaceae</taxon>
        <taxon>Aeoliella</taxon>
    </lineage>
</organism>
<dbReference type="Pfam" id="PF07638">
    <property type="entry name" value="Sigma70_ECF"/>
    <property type="match status" value="1"/>
</dbReference>
<dbReference type="AlphaFoldDB" id="A0A9X2FCC4"/>
<evidence type="ECO:0000313" key="7">
    <source>
        <dbReference type="Proteomes" id="UP001155241"/>
    </source>
</evidence>
<name>A0A9X2FCC4_9BACT</name>
<dbReference type="Gene3D" id="1.10.10.10">
    <property type="entry name" value="Winged helix-like DNA-binding domain superfamily/Winged helix DNA-binding domain"/>
    <property type="match status" value="1"/>
</dbReference>
<keyword evidence="4" id="KW-0804">Transcription</keyword>
<dbReference type="SUPFAM" id="SSF88946">
    <property type="entry name" value="Sigma2 domain of RNA polymerase sigma factors"/>
    <property type="match status" value="1"/>
</dbReference>